<comment type="caution">
    <text evidence="3">The sequence shown here is derived from an EMBL/GenBank/DDBJ whole genome shotgun (WGS) entry which is preliminary data.</text>
</comment>
<reference evidence="2 5" key="2">
    <citation type="submission" date="2018-04" db="EMBL/GenBank/DDBJ databases">
        <title>Large scale genomics of bovine and human commensal E. coli to reveal the emerging process of EHEC.</title>
        <authorList>
            <person name="Arimizu Y."/>
            <person name="Ogura Y."/>
        </authorList>
    </citation>
    <scope>NUCLEOTIDE SEQUENCE [LARGE SCALE GENOMIC DNA]</scope>
    <source>
        <strain evidence="2 5">KK-P061</strain>
    </source>
</reference>
<reference evidence="1" key="3">
    <citation type="submission" date="2020-02" db="EMBL/GenBank/DDBJ databases">
        <authorList>
            <consortium name="GenomeTrakr network: Whole genome sequencing for foodborne pathogen traceback"/>
        </authorList>
    </citation>
    <scope>NUCLEOTIDE SEQUENCE</scope>
    <source>
        <strain evidence="1">CFSAN046653</strain>
    </source>
</reference>
<dbReference type="EMBL" id="LGZN01000113">
    <property type="protein sequence ID" value="KNF60528.1"/>
    <property type="molecule type" value="Genomic_DNA"/>
</dbReference>
<dbReference type="RefSeq" id="WP_040091020.1">
    <property type="nucleotide sequence ID" value="NZ_BFKI01000020.1"/>
</dbReference>
<evidence type="ECO:0000313" key="5">
    <source>
        <dbReference type="Proteomes" id="UP000303027"/>
    </source>
</evidence>
<evidence type="ECO:0000313" key="2">
    <source>
        <dbReference type="EMBL" id="GDH60497.1"/>
    </source>
</evidence>
<dbReference type="Proteomes" id="UP000037564">
    <property type="component" value="Unassembled WGS sequence"/>
</dbReference>
<organism evidence="3 4">
    <name type="scientific">Escherichia coli</name>
    <dbReference type="NCBI Taxonomy" id="562"/>
    <lineage>
        <taxon>Bacteria</taxon>
        <taxon>Pseudomonadati</taxon>
        <taxon>Pseudomonadota</taxon>
        <taxon>Gammaproteobacteria</taxon>
        <taxon>Enterobacterales</taxon>
        <taxon>Enterobacteriaceae</taxon>
        <taxon>Escherichia</taxon>
    </lineage>
</organism>
<dbReference type="AlphaFoldDB" id="A0A0B0VT16"/>
<dbReference type="EMBL" id="BFXY01000153">
    <property type="protein sequence ID" value="GDH60497.1"/>
    <property type="molecule type" value="Genomic_DNA"/>
</dbReference>
<evidence type="ECO:0000313" key="1">
    <source>
        <dbReference type="EMBL" id="EFI6955648.1"/>
    </source>
</evidence>
<name>A0A0B0VT16_ECOLX</name>
<dbReference type="Proteomes" id="UP000775646">
    <property type="component" value="Unassembled WGS sequence"/>
</dbReference>
<dbReference type="Proteomes" id="UP000303027">
    <property type="component" value="Unassembled WGS sequence"/>
</dbReference>
<evidence type="ECO:0000313" key="3">
    <source>
        <dbReference type="EMBL" id="KNF60528.1"/>
    </source>
</evidence>
<gene>
    <name evidence="1" type="ORF">BCB93_005455</name>
    <name evidence="2" type="ORF">BvCmsKKP061_04630</name>
    <name evidence="3" type="ORF">WR15_27240</name>
</gene>
<dbReference type="EMBL" id="AASZRA010000142">
    <property type="protein sequence ID" value="EFI6955648.1"/>
    <property type="molecule type" value="Genomic_DNA"/>
</dbReference>
<protein>
    <submittedName>
        <fullName evidence="1">DUF977 family protein</fullName>
    </submittedName>
    <submittedName>
        <fullName evidence="2">Phage exclusion protein</fullName>
    </submittedName>
</protein>
<proteinExistence type="predicted"/>
<dbReference type="PATRIC" id="fig|562.11292.peg.1113"/>
<dbReference type="Pfam" id="PF06163">
    <property type="entry name" value="DUF977"/>
    <property type="match status" value="1"/>
</dbReference>
<reference evidence="3 4" key="1">
    <citation type="submission" date="2015-07" db="EMBL/GenBank/DDBJ databases">
        <title>Genome sequences of 64 non-O157:H7 Shiga toxin-producing Escherichia coli strains.</title>
        <authorList>
            <person name="Gonzalez-Escalona N."/>
            <person name="Toro M."/>
            <person name="Timme R."/>
            <person name="Payne J."/>
        </authorList>
    </citation>
    <scope>NUCLEOTIDE SEQUENCE [LARGE SCALE GENOMIC DNA]</scope>
    <source>
        <strain evidence="3 4">CFSAN026843</strain>
    </source>
</reference>
<dbReference type="InterPro" id="IPR010382">
    <property type="entry name" value="DUF977"/>
</dbReference>
<sequence length="133" mass="15383">MGAIYTEEQRERLQRHIVDLVRKNGRMTMPQLASATYASHDSIRRYLKMLVSQGEVYVVSGKGVFLSERVYREWLASSAKKSRVIRKPAQKQGKAGVQPYDRHQNVICRECRNSESMQRVLAFYRGGFQELVS</sequence>
<dbReference type="SUPFAM" id="SSF46785">
    <property type="entry name" value="Winged helix' DNA-binding domain"/>
    <property type="match status" value="1"/>
</dbReference>
<accession>A0A0B0VT16</accession>
<dbReference type="InterPro" id="IPR036390">
    <property type="entry name" value="WH_DNA-bd_sf"/>
</dbReference>
<evidence type="ECO:0000313" key="4">
    <source>
        <dbReference type="Proteomes" id="UP000037564"/>
    </source>
</evidence>